<comment type="caution">
    <text evidence="4">The sequence shown here is derived from an EMBL/GenBank/DDBJ whole genome shotgun (WGS) entry which is preliminary data.</text>
</comment>
<reference evidence="4 5" key="1">
    <citation type="journal article" date="2019" name="Int. J. Syst. Evol. Microbiol.">
        <title>The Global Catalogue of Microorganisms (GCM) 10K type strain sequencing project: providing services to taxonomists for standard genome sequencing and annotation.</title>
        <authorList>
            <consortium name="The Broad Institute Genomics Platform"/>
            <consortium name="The Broad Institute Genome Sequencing Center for Infectious Disease"/>
            <person name="Wu L."/>
            <person name="Ma J."/>
        </authorList>
    </citation>
    <scope>NUCLEOTIDE SEQUENCE [LARGE SCALE GENOMIC DNA]</scope>
    <source>
        <strain evidence="4 5">JCM 4788</strain>
    </source>
</reference>
<evidence type="ECO:0000313" key="4">
    <source>
        <dbReference type="EMBL" id="GAA0424340.1"/>
    </source>
</evidence>
<gene>
    <name evidence="4" type="ORF">GCM10010357_52270</name>
</gene>
<sequence>MRRTHRTSGFGETGYRRPALLVMPVVMIMVITAVDLLSGPDIHLGPLLVVAPAITAAFAGPLATGGIGALAVIAQVLIGVFHGGLTTSNHEAQIAALVAISGFIVVFRCAHERHLRELIRVRSVADVAQSVLLRPLPERSGPLRIASFYVAAEEEARIGGDLYATARSRRGTRLIIGDVRGKGLTAVGDAALLLGAFRAAAHRVPPLPRLVAHLQNTVYWDAADPEAGPEASEAFVTAAVLEIPDEEPTLELISCGHLPPLRLRDGRATPLEVRDPALPLGLGEADVTEDDYTAETFDYRPGDLLLLYTDGAVETRDARGRFYPLVERITSWRETDPQRLVHRIHDDLLAHAGGALDDDVAVIAIERCG</sequence>
<evidence type="ECO:0000256" key="2">
    <source>
        <dbReference type="SAM" id="Phobius"/>
    </source>
</evidence>
<evidence type="ECO:0000313" key="5">
    <source>
        <dbReference type="Proteomes" id="UP001500879"/>
    </source>
</evidence>
<dbReference type="Proteomes" id="UP001500879">
    <property type="component" value="Unassembled WGS sequence"/>
</dbReference>
<dbReference type="EMBL" id="BAAABX010000056">
    <property type="protein sequence ID" value="GAA0424340.1"/>
    <property type="molecule type" value="Genomic_DNA"/>
</dbReference>
<accession>A0ABN0YZF8</accession>
<dbReference type="InterPro" id="IPR001932">
    <property type="entry name" value="PPM-type_phosphatase-like_dom"/>
</dbReference>
<dbReference type="InterPro" id="IPR036457">
    <property type="entry name" value="PPM-type-like_dom_sf"/>
</dbReference>
<dbReference type="InterPro" id="IPR052016">
    <property type="entry name" value="Bact_Sigma-Reg"/>
</dbReference>
<keyword evidence="1" id="KW-0378">Hydrolase</keyword>
<dbReference type="SMART" id="SM00331">
    <property type="entry name" value="PP2C_SIG"/>
    <property type="match status" value="1"/>
</dbReference>
<dbReference type="Pfam" id="PF07228">
    <property type="entry name" value="SpoIIE"/>
    <property type="match status" value="1"/>
</dbReference>
<keyword evidence="2" id="KW-0472">Membrane</keyword>
<feature type="transmembrane region" description="Helical" evidence="2">
    <location>
        <begin position="20"/>
        <end position="37"/>
    </location>
</feature>
<evidence type="ECO:0000256" key="1">
    <source>
        <dbReference type="ARBA" id="ARBA00022801"/>
    </source>
</evidence>
<keyword evidence="2" id="KW-0812">Transmembrane</keyword>
<organism evidence="4 5">
    <name type="scientific">Streptomyces luteireticuli</name>
    <dbReference type="NCBI Taxonomy" id="173858"/>
    <lineage>
        <taxon>Bacteria</taxon>
        <taxon>Bacillati</taxon>
        <taxon>Actinomycetota</taxon>
        <taxon>Actinomycetes</taxon>
        <taxon>Kitasatosporales</taxon>
        <taxon>Streptomycetaceae</taxon>
        <taxon>Streptomyces</taxon>
    </lineage>
</organism>
<evidence type="ECO:0000259" key="3">
    <source>
        <dbReference type="SMART" id="SM00331"/>
    </source>
</evidence>
<dbReference type="PANTHER" id="PTHR43156:SF2">
    <property type="entry name" value="STAGE II SPORULATION PROTEIN E"/>
    <property type="match status" value="1"/>
</dbReference>
<feature type="domain" description="PPM-type phosphatase" evidence="3">
    <location>
        <begin position="143"/>
        <end position="367"/>
    </location>
</feature>
<dbReference type="Gene3D" id="3.60.40.10">
    <property type="entry name" value="PPM-type phosphatase domain"/>
    <property type="match status" value="1"/>
</dbReference>
<proteinExistence type="predicted"/>
<keyword evidence="5" id="KW-1185">Reference proteome</keyword>
<dbReference type="SUPFAM" id="SSF81606">
    <property type="entry name" value="PP2C-like"/>
    <property type="match status" value="1"/>
</dbReference>
<feature type="transmembrane region" description="Helical" evidence="2">
    <location>
        <begin position="67"/>
        <end position="86"/>
    </location>
</feature>
<feature type="transmembrane region" description="Helical" evidence="2">
    <location>
        <begin position="92"/>
        <end position="110"/>
    </location>
</feature>
<name>A0ABN0YZF8_9ACTN</name>
<keyword evidence="2" id="KW-1133">Transmembrane helix</keyword>
<protein>
    <submittedName>
        <fullName evidence="4">PP2C family protein-serine/threonine phosphatase</fullName>
    </submittedName>
</protein>
<dbReference type="PANTHER" id="PTHR43156">
    <property type="entry name" value="STAGE II SPORULATION PROTEIN E-RELATED"/>
    <property type="match status" value="1"/>
</dbReference>
<dbReference type="RefSeq" id="WP_344029079.1">
    <property type="nucleotide sequence ID" value="NZ_BAAABX010000056.1"/>
</dbReference>